<name>A0A928ZWY6_LEPEC</name>
<protein>
    <submittedName>
        <fullName evidence="2">Uncharacterized protein</fullName>
    </submittedName>
</protein>
<dbReference type="RefSeq" id="WP_193994887.1">
    <property type="nucleotide sequence ID" value="NZ_JADEXP010000219.1"/>
</dbReference>
<reference evidence="2" key="1">
    <citation type="submission" date="2020-10" db="EMBL/GenBank/DDBJ databases">
        <authorList>
            <person name="Castelo-Branco R."/>
            <person name="Eusebio N."/>
            <person name="Adriana R."/>
            <person name="Vieira A."/>
            <person name="Brugerolle De Fraissinette N."/>
            <person name="Rezende De Castro R."/>
            <person name="Schneider M.P."/>
            <person name="Vasconcelos V."/>
            <person name="Leao P.N."/>
        </authorList>
    </citation>
    <scope>NUCLEOTIDE SEQUENCE</scope>
    <source>
        <strain evidence="2">LEGE 11479</strain>
    </source>
</reference>
<feature type="compositionally biased region" description="Low complexity" evidence="1">
    <location>
        <begin position="110"/>
        <end position="137"/>
    </location>
</feature>
<dbReference type="EMBL" id="JADEXP010000219">
    <property type="protein sequence ID" value="MBE9068968.1"/>
    <property type="molecule type" value="Genomic_DNA"/>
</dbReference>
<evidence type="ECO:0000313" key="3">
    <source>
        <dbReference type="Proteomes" id="UP000615026"/>
    </source>
</evidence>
<accession>A0A928ZWY6</accession>
<dbReference type="AlphaFoldDB" id="A0A928ZWY6"/>
<feature type="region of interest" description="Disordered" evidence="1">
    <location>
        <begin position="57"/>
        <end position="163"/>
    </location>
</feature>
<evidence type="ECO:0000256" key="1">
    <source>
        <dbReference type="SAM" id="MobiDB-lite"/>
    </source>
</evidence>
<sequence>MLGKLFGKKSDKKSGYFLELSEEEVAALPKAAKEQAAAAVSETVAAVSEAAEAVSEAVESVASDVAPTPSKKAASKKGAASKAAPQQEAAPQKKAAPPAPTNDPVELIRTAIAASASKSAANSNSTSTFDYRAPVTPVRRRRPGPSMSPFKSMAKGIKRSSGF</sequence>
<proteinExistence type="predicted"/>
<gene>
    <name evidence="2" type="ORF">IQ260_20190</name>
</gene>
<keyword evidence="3" id="KW-1185">Reference proteome</keyword>
<organism evidence="2 3">
    <name type="scientific">Leptolyngbya cf. ectocarpi LEGE 11479</name>
    <dbReference type="NCBI Taxonomy" id="1828722"/>
    <lineage>
        <taxon>Bacteria</taxon>
        <taxon>Bacillati</taxon>
        <taxon>Cyanobacteriota</taxon>
        <taxon>Cyanophyceae</taxon>
        <taxon>Leptolyngbyales</taxon>
        <taxon>Leptolyngbyaceae</taxon>
        <taxon>Leptolyngbya group</taxon>
        <taxon>Leptolyngbya</taxon>
    </lineage>
</organism>
<dbReference type="Proteomes" id="UP000615026">
    <property type="component" value="Unassembled WGS sequence"/>
</dbReference>
<comment type="caution">
    <text evidence="2">The sequence shown here is derived from an EMBL/GenBank/DDBJ whole genome shotgun (WGS) entry which is preliminary data.</text>
</comment>
<evidence type="ECO:0000313" key="2">
    <source>
        <dbReference type="EMBL" id="MBE9068968.1"/>
    </source>
</evidence>
<feature type="compositionally biased region" description="Low complexity" evidence="1">
    <location>
        <begin position="57"/>
        <end position="96"/>
    </location>
</feature>